<dbReference type="Proteomes" id="UP001500879">
    <property type="component" value="Unassembled WGS sequence"/>
</dbReference>
<evidence type="ECO:0000256" key="1">
    <source>
        <dbReference type="SAM" id="MobiDB-lite"/>
    </source>
</evidence>
<accession>A0ABN0YWH6</accession>
<comment type="caution">
    <text evidence="2">The sequence shown here is derived from an EMBL/GenBank/DDBJ whole genome shotgun (WGS) entry which is preliminary data.</text>
</comment>
<feature type="region of interest" description="Disordered" evidence="1">
    <location>
        <begin position="107"/>
        <end position="153"/>
    </location>
</feature>
<protein>
    <submittedName>
        <fullName evidence="2">Uncharacterized protein</fullName>
    </submittedName>
</protein>
<name>A0ABN0YWH6_9ACTN</name>
<feature type="compositionally biased region" description="Low complexity" evidence="1">
    <location>
        <begin position="131"/>
        <end position="153"/>
    </location>
</feature>
<organism evidence="2 3">
    <name type="scientific">Streptomyces luteireticuli</name>
    <dbReference type="NCBI Taxonomy" id="173858"/>
    <lineage>
        <taxon>Bacteria</taxon>
        <taxon>Bacillati</taxon>
        <taxon>Actinomycetota</taxon>
        <taxon>Actinomycetes</taxon>
        <taxon>Kitasatosporales</taxon>
        <taxon>Streptomycetaceae</taxon>
        <taxon>Streptomyces</taxon>
    </lineage>
</organism>
<evidence type="ECO:0000313" key="3">
    <source>
        <dbReference type="Proteomes" id="UP001500879"/>
    </source>
</evidence>
<reference evidence="2 3" key="1">
    <citation type="journal article" date="2019" name="Int. J. Syst. Evol. Microbiol.">
        <title>The Global Catalogue of Microorganisms (GCM) 10K type strain sequencing project: providing services to taxonomists for standard genome sequencing and annotation.</title>
        <authorList>
            <consortium name="The Broad Institute Genomics Platform"/>
            <consortium name="The Broad Institute Genome Sequencing Center for Infectious Disease"/>
            <person name="Wu L."/>
            <person name="Ma J."/>
        </authorList>
    </citation>
    <scope>NUCLEOTIDE SEQUENCE [LARGE SCALE GENOMIC DNA]</scope>
    <source>
        <strain evidence="2 3">JCM 4788</strain>
    </source>
</reference>
<proteinExistence type="predicted"/>
<keyword evidence="3" id="KW-1185">Reference proteome</keyword>
<gene>
    <name evidence="2" type="ORF">GCM10010357_41270</name>
</gene>
<feature type="region of interest" description="Disordered" evidence="1">
    <location>
        <begin position="1"/>
        <end position="86"/>
    </location>
</feature>
<dbReference type="EMBL" id="BAAABX010000048">
    <property type="protein sequence ID" value="GAA0415705.1"/>
    <property type="molecule type" value="Genomic_DNA"/>
</dbReference>
<evidence type="ECO:0000313" key="2">
    <source>
        <dbReference type="EMBL" id="GAA0415705.1"/>
    </source>
</evidence>
<sequence length="153" mass="15626">MGKGLPQVVRVPFRHRVQRPFTGRASRKRSSGAQAPAYTPVREPRSRPTGTPASAATVPPTLPCATSGSEPAGHLPSVRSAGAHPWRGRAMDLPSAVTHMKSLGKAAGDPGFPWAIPGKAARYSGNPEVSRPGARQGGVAARPAPAASTAAGA</sequence>